<evidence type="ECO:0000256" key="2">
    <source>
        <dbReference type="ARBA" id="ARBA00022448"/>
    </source>
</evidence>
<evidence type="ECO:0000256" key="7">
    <source>
        <dbReference type="ARBA" id="ARBA00023136"/>
    </source>
</evidence>
<dbReference type="Proteomes" id="UP000294656">
    <property type="component" value="Unassembled WGS sequence"/>
</dbReference>
<feature type="transmembrane region" description="Helical" evidence="9">
    <location>
        <begin position="124"/>
        <end position="145"/>
    </location>
</feature>
<evidence type="ECO:0000256" key="1">
    <source>
        <dbReference type="ARBA" id="ARBA00004429"/>
    </source>
</evidence>
<dbReference type="RefSeq" id="WP_013660594.1">
    <property type="nucleotide sequence ID" value="NZ_SNXC01000010.1"/>
</dbReference>
<feature type="transmembrane region" description="Helical" evidence="9">
    <location>
        <begin position="86"/>
        <end position="104"/>
    </location>
</feature>
<dbReference type="GO" id="GO:0015740">
    <property type="term" value="P:C4-dicarboxylate transport"/>
    <property type="evidence" value="ECO:0007669"/>
    <property type="project" value="TreeGrafter"/>
</dbReference>
<dbReference type="InterPro" id="IPR055348">
    <property type="entry name" value="DctQ"/>
</dbReference>
<feature type="domain" description="Tripartite ATP-independent periplasmic transporters DctQ component" evidence="10">
    <location>
        <begin position="23"/>
        <end position="144"/>
    </location>
</feature>
<dbReference type="PANTHER" id="PTHR35011:SF2">
    <property type="entry name" value="2,3-DIKETO-L-GULONATE TRAP TRANSPORTER SMALL PERMEASE PROTEIN YIAM"/>
    <property type="match status" value="1"/>
</dbReference>
<keyword evidence="7 9" id="KW-0472">Membrane</keyword>
<keyword evidence="5 9" id="KW-0812">Transmembrane</keyword>
<evidence type="ECO:0000256" key="8">
    <source>
        <dbReference type="ARBA" id="ARBA00038436"/>
    </source>
</evidence>
<dbReference type="GO" id="GO:0005886">
    <property type="term" value="C:plasma membrane"/>
    <property type="evidence" value="ECO:0007669"/>
    <property type="project" value="UniProtKB-SubCell"/>
</dbReference>
<dbReference type="AlphaFoldDB" id="A0A4R6MFT3"/>
<evidence type="ECO:0000256" key="9">
    <source>
        <dbReference type="RuleBase" id="RU369079"/>
    </source>
</evidence>
<accession>A0A4R6MFT3</accession>
<dbReference type="PANTHER" id="PTHR35011">
    <property type="entry name" value="2,3-DIKETO-L-GULONATE TRAP TRANSPORTER SMALL PERMEASE PROTEIN YIAM"/>
    <property type="match status" value="1"/>
</dbReference>
<proteinExistence type="inferred from homology"/>
<keyword evidence="3" id="KW-1003">Cell membrane</keyword>
<dbReference type="Pfam" id="PF04290">
    <property type="entry name" value="DctQ"/>
    <property type="match status" value="1"/>
</dbReference>
<gene>
    <name evidence="11" type="ORF">DFP79_1403</name>
</gene>
<evidence type="ECO:0000256" key="3">
    <source>
        <dbReference type="ARBA" id="ARBA00022475"/>
    </source>
</evidence>
<reference evidence="11 12" key="1">
    <citation type="submission" date="2019-03" db="EMBL/GenBank/DDBJ databases">
        <title>Genomic Encyclopedia of Type Strains, Phase III (KMG-III): the genomes of soil and plant-associated and newly described type strains.</title>
        <authorList>
            <person name="Whitman W."/>
        </authorList>
    </citation>
    <scope>NUCLEOTIDE SEQUENCE [LARGE SCALE GENOMIC DNA]</scope>
    <source>
        <strain evidence="11 12">CECT 7378</strain>
    </source>
</reference>
<feature type="transmembrane region" description="Helical" evidence="9">
    <location>
        <begin position="12"/>
        <end position="37"/>
    </location>
</feature>
<feature type="transmembrane region" description="Helical" evidence="9">
    <location>
        <begin position="49"/>
        <end position="65"/>
    </location>
</feature>
<comment type="caution">
    <text evidence="11">The sequence shown here is derived from an EMBL/GenBank/DDBJ whole genome shotgun (WGS) entry which is preliminary data.</text>
</comment>
<dbReference type="EMBL" id="SNXC01000010">
    <property type="protein sequence ID" value="TDO98979.1"/>
    <property type="molecule type" value="Genomic_DNA"/>
</dbReference>
<sequence length="165" mass="19136">MKRVLRVLQSTADNIAAAMLAAMFVVFLVQIISRYFFNMPLAWTEEVCITLWLWLVFWASAFCLKERDHIKFDVLYSVSPRKAQRIMALIAALGIAGAMAYSFLPTWDYISFYKIKKSANLRIRLNYVFSIYGLFIAVIVIRYSWSALIQVFPRLHSLFNDESPS</sequence>
<comment type="similarity">
    <text evidence="8 9">Belongs to the TRAP transporter small permease family.</text>
</comment>
<evidence type="ECO:0000256" key="5">
    <source>
        <dbReference type="ARBA" id="ARBA00022692"/>
    </source>
</evidence>
<evidence type="ECO:0000313" key="12">
    <source>
        <dbReference type="Proteomes" id="UP000294656"/>
    </source>
</evidence>
<comment type="subunit">
    <text evidence="9">The complex comprises the extracytoplasmic solute receptor protein and the two transmembrane proteins.</text>
</comment>
<keyword evidence="2 9" id="KW-0813">Transport</keyword>
<evidence type="ECO:0000256" key="4">
    <source>
        <dbReference type="ARBA" id="ARBA00022519"/>
    </source>
</evidence>
<keyword evidence="6 9" id="KW-1133">Transmembrane helix</keyword>
<comment type="subcellular location">
    <subcellularLocation>
        <location evidence="1 9">Cell inner membrane</location>
        <topology evidence="1 9">Multi-pass membrane protein</topology>
    </subcellularLocation>
</comment>
<keyword evidence="12" id="KW-1185">Reference proteome</keyword>
<evidence type="ECO:0000313" key="11">
    <source>
        <dbReference type="EMBL" id="TDO98979.1"/>
    </source>
</evidence>
<evidence type="ECO:0000256" key="6">
    <source>
        <dbReference type="ARBA" id="ARBA00022989"/>
    </source>
</evidence>
<evidence type="ECO:0000259" key="10">
    <source>
        <dbReference type="Pfam" id="PF04290"/>
    </source>
</evidence>
<name>A0A4R6MFT3_9GAMM</name>
<organism evidence="11 12">
    <name type="scientific">Marinomonas balearica</name>
    <dbReference type="NCBI Taxonomy" id="491947"/>
    <lineage>
        <taxon>Bacteria</taxon>
        <taxon>Pseudomonadati</taxon>
        <taxon>Pseudomonadota</taxon>
        <taxon>Gammaproteobacteria</taxon>
        <taxon>Oceanospirillales</taxon>
        <taxon>Oceanospirillaceae</taxon>
        <taxon>Marinomonas</taxon>
    </lineage>
</organism>
<dbReference type="GO" id="GO:0022857">
    <property type="term" value="F:transmembrane transporter activity"/>
    <property type="evidence" value="ECO:0007669"/>
    <property type="project" value="UniProtKB-UniRule"/>
</dbReference>
<protein>
    <recommendedName>
        <fullName evidence="9">TRAP transporter small permease protein</fullName>
    </recommendedName>
</protein>
<comment type="function">
    <text evidence="9">Part of the tripartite ATP-independent periplasmic (TRAP) transport system.</text>
</comment>
<keyword evidence="4 9" id="KW-0997">Cell inner membrane</keyword>
<dbReference type="InterPro" id="IPR007387">
    <property type="entry name" value="TRAP_DctQ"/>
</dbReference>